<keyword evidence="4" id="KW-1185">Reference proteome</keyword>
<dbReference type="Pfam" id="PF05448">
    <property type="entry name" value="AXE1"/>
    <property type="match status" value="1"/>
</dbReference>
<organism evidence="3 4">
    <name type="scientific">Streptomyces dioscori</name>
    <dbReference type="NCBI Taxonomy" id="2109333"/>
    <lineage>
        <taxon>Bacteria</taxon>
        <taxon>Bacillati</taxon>
        <taxon>Actinomycetota</taxon>
        <taxon>Actinomycetes</taxon>
        <taxon>Kitasatosporales</taxon>
        <taxon>Streptomycetaceae</taxon>
        <taxon>Streptomyces</taxon>
        <taxon>Streptomyces aurantiacus group</taxon>
    </lineage>
</organism>
<dbReference type="EMBL" id="PYBJ01000001">
    <property type="protein sequence ID" value="PSM44978.1"/>
    <property type="molecule type" value="Genomic_DNA"/>
</dbReference>
<dbReference type="GO" id="GO:0005976">
    <property type="term" value="P:polysaccharide metabolic process"/>
    <property type="evidence" value="ECO:0007669"/>
    <property type="project" value="TreeGrafter"/>
</dbReference>
<protein>
    <submittedName>
        <fullName evidence="3">Acetylxylan esterase</fullName>
    </submittedName>
</protein>
<dbReference type="Proteomes" id="UP000240429">
    <property type="component" value="Unassembled WGS sequence"/>
</dbReference>
<proteinExistence type="predicted"/>
<feature type="binding site" evidence="1">
    <location>
        <position position="99"/>
    </location>
    <ligand>
        <name>substrate</name>
    </ligand>
</feature>
<name>A0A2P8QFK2_9ACTN</name>
<dbReference type="InterPro" id="IPR039069">
    <property type="entry name" value="CE7"/>
</dbReference>
<evidence type="ECO:0000313" key="3">
    <source>
        <dbReference type="EMBL" id="PSM44978.1"/>
    </source>
</evidence>
<dbReference type="Gene3D" id="3.40.50.1820">
    <property type="entry name" value="alpha/beta hydrolase"/>
    <property type="match status" value="1"/>
</dbReference>
<dbReference type="GO" id="GO:0052689">
    <property type="term" value="F:carboxylic ester hydrolase activity"/>
    <property type="evidence" value="ECO:0007669"/>
    <property type="project" value="TreeGrafter"/>
</dbReference>
<dbReference type="OrthoDB" id="9770528at2"/>
<evidence type="ECO:0000256" key="1">
    <source>
        <dbReference type="PIRSR" id="PIRSR639069-2"/>
    </source>
</evidence>
<gene>
    <name evidence="3" type="ORF">C6Y14_02445</name>
</gene>
<reference evidence="3 4" key="1">
    <citation type="submission" date="2018-03" db="EMBL/GenBank/DDBJ databases">
        <title>Streptomyces dioscori sp. nov., a novel endophytic actinobacterium isolated from bulbil of Dioscorea bulbifera L.</title>
        <authorList>
            <person name="Zhikuan W."/>
        </authorList>
    </citation>
    <scope>NUCLEOTIDE SEQUENCE [LARGE SCALE GENOMIC DNA]</scope>
    <source>
        <strain evidence="3 4">A217</strain>
    </source>
</reference>
<evidence type="ECO:0000313" key="4">
    <source>
        <dbReference type="Proteomes" id="UP000240429"/>
    </source>
</evidence>
<dbReference type="PANTHER" id="PTHR40111:SF1">
    <property type="entry name" value="CEPHALOSPORIN-C DEACETYLASE"/>
    <property type="match status" value="1"/>
</dbReference>
<comment type="caution">
    <text evidence="3">The sequence shown here is derived from an EMBL/GenBank/DDBJ whole genome shotgun (WGS) entry which is preliminary data.</text>
</comment>
<accession>A0A2P8QFK2</accession>
<dbReference type="InterPro" id="IPR029058">
    <property type="entry name" value="AB_hydrolase_fold"/>
</dbReference>
<dbReference type="SUPFAM" id="SSF53474">
    <property type="entry name" value="alpha/beta-Hydrolases"/>
    <property type="match status" value="1"/>
</dbReference>
<evidence type="ECO:0000259" key="2">
    <source>
        <dbReference type="Pfam" id="PF05448"/>
    </source>
</evidence>
<dbReference type="PANTHER" id="PTHR40111">
    <property type="entry name" value="CEPHALOSPORIN-C DEACETYLASE"/>
    <property type="match status" value="1"/>
</dbReference>
<dbReference type="InterPro" id="IPR008391">
    <property type="entry name" value="AXE1_dom"/>
</dbReference>
<feature type="domain" description="Acetyl xylan esterase" evidence="2">
    <location>
        <begin position="30"/>
        <end position="300"/>
    </location>
</feature>
<dbReference type="AlphaFoldDB" id="A0A2P8QFK2"/>
<sequence length="325" mass="33957">MTAFGHSFGGDPGPGYGLEDLLGVGAPGGPADFGGFWRGRRDAAARVEPRPLLGDVVEERDGFRVHEIFYDALGGRCAALLALPCDGPVRHGFVIGHGYGGRQEVGADLPLPLPQSAAVLPIAPGLPALGLRPGVPSDPDGHVLHGIGSRDTYLIGDCVAAVWGAASALLQLVPLATPESRRLGYLGESFGGGIGALALPWDDRFAAAALTVPTFGNHPLRCTLPCTGSGASVRAHVRRHPEALDVLAYFDAATAAAHLRIPVLSACALFDPAVPPPGQFAVHNALAGPRRLEVLDAGHFPYPGEPEQRRHLGQVTSEFFASWLR</sequence>